<protein>
    <submittedName>
        <fullName evidence="1">Uncharacterized protein</fullName>
    </submittedName>
</protein>
<dbReference type="EMBL" id="CP090040">
    <property type="protein sequence ID" value="UPL02878.1"/>
    <property type="molecule type" value="Genomic_DNA"/>
</dbReference>
<accession>A0ACD3ZP39</accession>
<proteinExistence type="predicted"/>
<keyword evidence="2" id="KW-1185">Reference proteome</keyword>
<reference evidence="1" key="1">
    <citation type="submission" date="2021-11" db="EMBL/GenBank/DDBJ databases">
        <title>Fusarium solani-melongenae Genome sequencing and assembly.</title>
        <authorList>
            <person name="Xie S."/>
            <person name="Huang L."/>
            <person name="Zhang X."/>
        </authorList>
    </citation>
    <scope>NUCLEOTIDE SEQUENCE</scope>
    <source>
        <strain evidence="1">CRI 24-3</strain>
    </source>
</reference>
<organism evidence="1 2">
    <name type="scientific">Fusarium solani subsp. cucurbitae</name>
    <name type="common">Neocosmosporum cucurbitae</name>
    <dbReference type="NCBI Taxonomy" id="2747967"/>
    <lineage>
        <taxon>Eukaryota</taxon>
        <taxon>Fungi</taxon>
        <taxon>Dikarya</taxon>
        <taxon>Ascomycota</taxon>
        <taxon>Pezizomycotina</taxon>
        <taxon>Sordariomycetes</taxon>
        <taxon>Hypocreomycetidae</taxon>
        <taxon>Hypocreales</taxon>
        <taxon>Nectriaceae</taxon>
        <taxon>Fusarium</taxon>
        <taxon>Fusarium solani species complex</taxon>
    </lineage>
</organism>
<evidence type="ECO:0000313" key="1">
    <source>
        <dbReference type="EMBL" id="UPL02878.1"/>
    </source>
</evidence>
<name>A0ACD3ZP39_FUSSC</name>
<gene>
    <name evidence="1" type="ORF">LCI18_013812</name>
</gene>
<evidence type="ECO:0000313" key="2">
    <source>
        <dbReference type="Proteomes" id="UP000830768"/>
    </source>
</evidence>
<sequence length="378" mass="41442">MLPSFIDQTPTGKEQGDVLAIDIGGSTMRAAIVTLEPSAVTLGNQLRIRKQESWPITVTVKSFRGVEFFDWIANNIQNFLGGLTEAGLGVELDTLPAGLVWSFPLEQLELSDGNLREMGKGFIVGQELQGQSIKKCIYEAFEKKGLEIQLEAILNDSVSALLALSYIDPSTELSIIAGTGYNGGLRLPAAVINPAKMKHRSNSQRDAMRESSEVLVDAELSVVGQGIIPREKTTWDSRLDELMPFEPGVIGLELQVGGLFLGELVRQIVMDAIKLVGLFDGHLPELTQAPMAWGLQHGAALEGRRRGRYGRSQGVLSRFCYRKVPRLHEQESGISRSTSAGFLAKEWAKVRSPPFSSMPRVESDRCSRRCSLRKAAGF</sequence>
<dbReference type="Proteomes" id="UP000830768">
    <property type="component" value="Chromosome 12"/>
</dbReference>